<feature type="transmembrane region" description="Helical" evidence="14">
    <location>
        <begin position="259"/>
        <end position="281"/>
    </location>
</feature>
<dbReference type="Pfam" id="PF00474">
    <property type="entry name" value="SSF"/>
    <property type="match status" value="2"/>
</dbReference>
<comment type="caution">
    <text evidence="15">The sequence shown here is derived from an EMBL/GenBank/DDBJ whole genome shotgun (WGS) entry which is preliminary data.</text>
</comment>
<dbReference type="PROSITE" id="PS50283">
    <property type="entry name" value="NA_SOLUT_SYMP_3"/>
    <property type="match status" value="1"/>
</dbReference>
<evidence type="ECO:0000256" key="9">
    <source>
        <dbReference type="ARBA" id="ARBA00023065"/>
    </source>
</evidence>
<feature type="transmembrane region" description="Helical" evidence="14">
    <location>
        <begin position="73"/>
        <end position="91"/>
    </location>
</feature>
<evidence type="ECO:0000256" key="10">
    <source>
        <dbReference type="ARBA" id="ARBA00023136"/>
    </source>
</evidence>
<evidence type="ECO:0000256" key="5">
    <source>
        <dbReference type="ARBA" id="ARBA00022847"/>
    </source>
</evidence>
<keyword evidence="10 14" id="KW-0472">Membrane</keyword>
<dbReference type="AlphaFoldDB" id="A0AAD9NA87"/>
<protein>
    <submittedName>
        <fullName evidence="15">Uncharacterized protein</fullName>
    </submittedName>
</protein>
<keyword evidence="11" id="KW-0325">Glycoprotein</keyword>
<dbReference type="InterPro" id="IPR052244">
    <property type="entry name" value="Choline_transporter"/>
</dbReference>
<evidence type="ECO:0000256" key="7">
    <source>
        <dbReference type="ARBA" id="ARBA00022989"/>
    </source>
</evidence>
<evidence type="ECO:0000256" key="14">
    <source>
        <dbReference type="SAM" id="Phobius"/>
    </source>
</evidence>
<feature type="transmembrane region" description="Helical" evidence="14">
    <location>
        <begin position="112"/>
        <end position="136"/>
    </location>
</feature>
<keyword evidence="5" id="KW-0769">Symport</keyword>
<gene>
    <name evidence="15" type="ORF">LSH36_120g12004</name>
</gene>
<evidence type="ECO:0000313" key="16">
    <source>
        <dbReference type="Proteomes" id="UP001208570"/>
    </source>
</evidence>
<keyword evidence="12" id="KW-0739">Sodium transport</keyword>
<feature type="transmembrane region" description="Helical" evidence="14">
    <location>
        <begin position="424"/>
        <end position="446"/>
    </location>
</feature>
<dbReference type="EMBL" id="JAODUP010000120">
    <property type="protein sequence ID" value="KAK2161198.1"/>
    <property type="molecule type" value="Genomic_DNA"/>
</dbReference>
<feature type="transmembrane region" description="Helical" evidence="14">
    <location>
        <begin position="171"/>
        <end position="189"/>
    </location>
</feature>
<keyword evidence="9" id="KW-0406">Ion transport</keyword>
<reference evidence="15" key="1">
    <citation type="journal article" date="2023" name="Mol. Biol. Evol.">
        <title>Third-Generation Sequencing Reveals the Adaptive Role of the Epigenome in Three Deep-Sea Polychaetes.</title>
        <authorList>
            <person name="Perez M."/>
            <person name="Aroh O."/>
            <person name="Sun Y."/>
            <person name="Lan Y."/>
            <person name="Juniper S.K."/>
            <person name="Young C.R."/>
            <person name="Angers B."/>
            <person name="Qian P.Y."/>
        </authorList>
    </citation>
    <scope>NUCLEOTIDE SEQUENCE</scope>
    <source>
        <strain evidence="15">P08H-3</strain>
    </source>
</reference>
<dbReference type="GO" id="GO:0008292">
    <property type="term" value="P:acetylcholine biosynthetic process"/>
    <property type="evidence" value="ECO:0007669"/>
    <property type="project" value="TreeGrafter"/>
</dbReference>
<dbReference type="Proteomes" id="UP001208570">
    <property type="component" value="Unassembled WGS sequence"/>
</dbReference>
<dbReference type="Gene3D" id="1.20.1730.10">
    <property type="entry name" value="Sodium/glucose cotransporter"/>
    <property type="match status" value="2"/>
</dbReference>
<organism evidence="15 16">
    <name type="scientific">Paralvinella palmiformis</name>
    <dbReference type="NCBI Taxonomy" id="53620"/>
    <lineage>
        <taxon>Eukaryota</taxon>
        <taxon>Metazoa</taxon>
        <taxon>Spiralia</taxon>
        <taxon>Lophotrochozoa</taxon>
        <taxon>Annelida</taxon>
        <taxon>Polychaeta</taxon>
        <taxon>Sedentaria</taxon>
        <taxon>Canalipalpata</taxon>
        <taxon>Terebellida</taxon>
        <taxon>Terebelliformia</taxon>
        <taxon>Alvinellidae</taxon>
        <taxon>Paralvinella</taxon>
    </lineage>
</organism>
<dbReference type="InterPro" id="IPR038377">
    <property type="entry name" value="Na/Glc_symporter_sf"/>
</dbReference>
<feature type="transmembrane region" description="Helical" evidence="14">
    <location>
        <begin position="346"/>
        <end position="369"/>
    </location>
</feature>
<evidence type="ECO:0000256" key="11">
    <source>
        <dbReference type="ARBA" id="ARBA00023180"/>
    </source>
</evidence>
<dbReference type="GO" id="GO:0005886">
    <property type="term" value="C:plasma membrane"/>
    <property type="evidence" value="ECO:0007669"/>
    <property type="project" value="TreeGrafter"/>
</dbReference>
<sequence length="485" mass="52875">MIHFTHHDSTQGLSGLLNTELLRGKINVPGLIGVVFFYIVILVVGIVASWWGMRKAKHQNSTETEEVMLAGRNIGLFVGIFTMTGGIFFARKMRDAGYVTILDPFRQRYGRVMAALLYIPALLGDVFWTAAILSALGASLSVIIGLNHVWAVLFSAAIAILYTFIGGLYSVAYTDVIQLICIIVGLVYFQRVLSQKTSGGATILSLAAGFACIILAIPAAIIGAIAASTDWNATNYREFGEIPVPASDYALALPMVMQFLTPVPVAVIGLGAVSAAVMSSADSSVLSSSSMFARNVYKPLRDALASTCWNGQEASEYEIVWVMRVALIIVGVSAAVLGIKVQSVYALWYLCADLIYVILFPQLFCVIYLPFTNVYGSLTGYIVGFIIRLLGGESLLNIKPVIYYPWYDEVSGCQLFPFKTLTMLISLVTIAVSSFFFAMLFGSHLVDVEANSYIMTAGDDSNDHDGERDSKYHRKNKDTNISCQF</sequence>
<keyword evidence="8" id="KW-0915">Sodium</keyword>
<comment type="similarity">
    <text evidence="2 13">Belongs to the sodium:solute symporter (SSF) (TC 2.A.21) family.</text>
</comment>
<name>A0AAD9NA87_9ANNE</name>
<evidence type="ECO:0000256" key="2">
    <source>
        <dbReference type="ARBA" id="ARBA00006434"/>
    </source>
</evidence>
<feature type="transmembrane region" description="Helical" evidence="14">
    <location>
        <begin position="31"/>
        <end position="53"/>
    </location>
</feature>
<evidence type="ECO:0000256" key="12">
    <source>
        <dbReference type="ARBA" id="ARBA00023201"/>
    </source>
</evidence>
<proteinExistence type="inferred from homology"/>
<evidence type="ECO:0000313" key="15">
    <source>
        <dbReference type="EMBL" id="KAK2161198.1"/>
    </source>
</evidence>
<feature type="transmembrane region" description="Helical" evidence="14">
    <location>
        <begin position="142"/>
        <end position="164"/>
    </location>
</feature>
<dbReference type="PANTHER" id="PTHR45897">
    <property type="entry name" value="HIGH-AFFINITY CHOLINE TRANSPORTER 1"/>
    <property type="match status" value="1"/>
</dbReference>
<evidence type="ECO:0000256" key="3">
    <source>
        <dbReference type="ARBA" id="ARBA00022448"/>
    </source>
</evidence>
<evidence type="ECO:0000256" key="4">
    <source>
        <dbReference type="ARBA" id="ARBA00022692"/>
    </source>
</evidence>
<feature type="transmembrane region" description="Helical" evidence="14">
    <location>
        <begin position="201"/>
        <end position="227"/>
    </location>
</feature>
<keyword evidence="4 14" id="KW-0812">Transmembrane</keyword>
<evidence type="ECO:0000256" key="6">
    <source>
        <dbReference type="ARBA" id="ARBA00022979"/>
    </source>
</evidence>
<dbReference type="GO" id="GO:0005307">
    <property type="term" value="F:choline:sodium symporter activity"/>
    <property type="evidence" value="ECO:0007669"/>
    <property type="project" value="TreeGrafter"/>
</dbReference>
<accession>A0AAD9NA87</accession>
<keyword evidence="7 14" id="KW-1133">Transmembrane helix</keyword>
<evidence type="ECO:0000256" key="1">
    <source>
        <dbReference type="ARBA" id="ARBA00004141"/>
    </source>
</evidence>
<evidence type="ECO:0000256" key="8">
    <source>
        <dbReference type="ARBA" id="ARBA00023053"/>
    </source>
</evidence>
<dbReference type="PANTHER" id="PTHR45897:SF4">
    <property type="entry name" value="HIGH-AFFINITY CHOLINE TRANSPORTER 1"/>
    <property type="match status" value="1"/>
</dbReference>
<dbReference type="CDD" id="cd11474">
    <property type="entry name" value="SLC5sbd_CHT"/>
    <property type="match status" value="1"/>
</dbReference>
<keyword evidence="16" id="KW-1185">Reference proteome</keyword>
<comment type="subcellular location">
    <subcellularLocation>
        <location evidence="1">Membrane</location>
        <topology evidence="1">Multi-pass membrane protein</topology>
    </subcellularLocation>
</comment>
<keyword evidence="3" id="KW-0813">Transport</keyword>
<evidence type="ECO:0000256" key="13">
    <source>
        <dbReference type="RuleBase" id="RU362091"/>
    </source>
</evidence>
<feature type="transmembrane region" description="Helical" evidence="14">
    <location>
        <begin position="319"/>
        <end position="339"/>
    </location>
</feature>
<dbReference type="InterPro" id="IPR001734">
    <property type="entry name" value="Na/solute_symporter"/>
</dbReference>
<keyword evidence="6" id="KW-0530">Neurotransmitter biosynthesis</keyword>